<dbReference type="Proteomes" id="UP001501352">
    <property type="component" value="Unassembled WGS sequence"/>
</dbReference>
<feature type="transmembrane region" description="Helical" evidence="1">
    <location>
        <begin position="12"/>
        <end position="32"/>
    </location>
</feature>
<reference evidence="2 3" key="1">
    <citation type="journal article" date="2019" name="Int. J. Syst. Evol. Microbiol.">
        <title>The Global Catalogue of Microorganisms (GCM) 10K type strain sequencing project: providing services to taxonomists for standard genome sequencing and annotation.</title>
        <authorList>
            <consortium name="The Broad Institute Genomics Platform"/>
            <consortium name="The Broad Institute Genome Sequencing Center for Infectious Disease"/>
            <person name="Wu L."/>
            <person name="Ma J."/>
        </authorList>
    </citation>
    <scope>NUCLEOTIDE SEQUENCE [LARGE SCALE GENOMIC DNA]</scope>
    <source>
        <strain evidence="2 3">JCM 12928</strain>
    </source>
</reference>
<keyword evidence="1" id="KW-0472">Membrane</keyword>
<keyword evidence="3" id="KW-1185">Reference proteome</keyword>
<gene>
    <name evidence="2" type="ORF">GCM10009422_10680</name>
</gene>
<name>A0ABN1GRP7_9CAUL</name>
<keyword evidence="1" id="KW-1133">Transmembrane helix</keyword>
<accession>A0ABN1GRP7</accession>
<comment type="caution">
    <text evidence="2">The sequence shown here is derived from an EMBL/GenBank/DDBJ whole genome shotgun (WGS) entry which is preliminary data.</text>
</comment>
<evidence type="ECO:0000256" key="1">
    <source>
        <dbReference type="SAM" id="Phobius"/>
    </source>
</evidence>
<dbReference type="RefSeq" id="WP_343791450.1">
    <property type="nucleotide sequence ID" value="NZ_BAAAGA010000002.1"/>
</dbReference>
<protein>
    <submittedName>
        <fullName evidence="2">Uncharacterized protein</fullName>
    </submittedName>
</protein>
<evidence type="ECO:0000313" key="2">
    <source>
        <dbReference type="EMBL" id="GAA0617345.1"/>
    </source>
</evidence>
<organism evidence="2 3">
    <name type="scientific">Brevundimonas kwangchunensis</name>
    <dbReference type="NCBI Taxonomy" id="322163"/>
    <lineage>
        <taxon>Bacteria</taxon>
        <taxon>Pseudomonadati</taxon>
        <taxon>Pseudomonadota</taxon>
        <taxon>Alphaproteobacteria</taxon>
        <taxon>Caulobacterales</taxon>
        <taxon>Caulobacteraceae</taxon>
        <taxon>Brevundimonas</taxon>
    </lineage>
</organism>
<evidence type="ECO:0000313" key="3">
    <source>
        <dbReference type="Proteomes" id="UP001501352"/>
    </source>
</evidence>
<sequence length="148" mass="16154">MRDFNADIVTWAAGSVIALIVGLTLFGLEMTASKIVAEKAIREALNDPDIPLRSVTLERGPSHRTGLVCGVIDGDASRRFAVVLRPGQGDYASLAFLTGTLRARRVIVPELAAPRQYLDLEALRLCDRAARQVRLPLAGSRRAAYLLW</sequence>
<dbReference type="EMBL" id="BAAAGA010000002">
    <property type="protein sequence ID" value="GAA0617345.1"/>
    <property type="molecule type" value="Genomic_DNA"/>
</dbReference>
<proteinExistence type="predicted"/>
<keyword evidence="1" id="KW-0812">Transmembrane</keyword>